<dbReference type="GO" id="GO:0008237">
    <property type="term" value="F:metallopeptidase activity"/>
    <property type="evidence" value="ECO:0007669"/>
    <property type="project" value="InterPro"/>
</dbReference>
<keyword evidence="4" id="KW-1185">Reference proteome</keyword>
<dbReference type="Proteomes" id="UP000192596">
    <property type="component" value="Unassembled WGS sequence"/>
</dbReference>
<dbReference type="OrthoDB" id="291007at2759"/>
<accession>A0A1V8SBY2</accession>
<protein>
    <recommendedName>
        <fullName evidence="5">Peptidase M12A domain-containing protein</fullName>
    </recommendedName>
</protein>
<dbReference type="EMBL" id="NAJO01000063">
    <property type="protein sequence ID" value="OQN96656.1"/>
    <property type="molecule type" value="Genomic_DNA"/>
</dbReference>
<gene>
    <name evidence="3" type="ORF">B0A48_17296</name>
</gene>
<dbReference type="InterPro" id="IPR024079">
    <property type="entry name" value="MetalloPept_cat_dom_sf"/>
</dbReference>
<dbReference type="Gene3D" id="3.40.390.10">
    <property type="entry name" value="Collagenase (Catalytic Domain)"/>
    <property type="match status" value="1"/>
</dbReference>
<keyword evidence="2" id="KW-0732">Signal</keyword>
<comment type="caution">
    <text evidence="3">The sequence shown here is derived from an EMBL/GenBank/DDBJ whole genome shotgun (WGS) entry which is preliminary data.</text>
</comment>
<feature type="signal peptide" evidence="2">
    <location>
        <begin position="1"/>
        <end position="20"/>
    </location>
</feature>
<evidence type="ECO:0000256" key="1">
    <source>
        <dbReference type="SAM" id="MobiDB-lite"/>
    </source>
</evidence>
<evidence type="ECO:0000256" key="2">
    <source>
        <dbReference type="SAM" id="SignalP"/>
    </source>
</evidence>
<dbReference type="SUPFAM" id="SSF55486">
    <property type="entry name" value="Metalloproteases ('zincins'), catalytic domain"/>
    <property type="match status" value="1"/>
</dbReference>
<dbReference type="AlphaFoldDB" id="A0A1V8SBY2"/>
<evidence type="ECO:0000313" key="4">
    <source>
        <dbReference type="Proteomes" id="UP000192596"/>
    </source>
</evidence>
<evidence type="ECO:0008006" key="5">
    <source>
        <dbReference type="Google" id="ProtNLM"/>
    </source>
</evidence>
<name>A0A1V8SBY2_9PEZI</name>
<sequence>MWRQHLILFATLLALWYTFALHSRVDPSSPDHKELIRRSFSLGTDDEIASSKAADSYKGTRGLWPQLPACDKKPPRSIVYYCFDTPQLAQRLAILMQGALQTWAPALYPFSSLSILPAPQCVPFDGTVKSHECICTTPGIDKLNTLIIRDGYPARCTLGWTNMLNPKDPYPNHMTFQARNQDSYDPAYMPSGYAGDKWEKRAAHYKLHLAHELGHAIGLAHEHQRPGVYDVFNPNSPYLILNIEHLPGYAEAKTKVAAAWDEIAFRGLSQDERLKAVLRDKNLGLKYWDSSVSSYREIQKQEMTERGLIETPSFDYDSVMLYTSALEMWEGTTLGDPKTQLLNARASTINYDGTEKYSWIWRGGSTDPRLGSVSEGDIARVRKMYPLPPGSAPPARRDAAANTTLAFKPFKLIVGNVTTTIRPAPLQTPVYEGSDEAKKLWLDSGTTDAGQPDHGDDVEDDMDD</sequence>
<reference evidence="4" key="1">
    <citation type="submission" date="2017-03" db="EMBL/GenBank/DDBJ databases">
        <title>Genomes of endolithic fungi from Antarctica.</title>
        <authorList>
            <person name="Coleine C."/>
            <person name="Masonjones S."/>
            <person name="Stajich J.E."/>
        </authorList>
    </citation>
    <scope>NUCLEOTIDE SEQUENCE [LARGE SCALE GENOMIC DNA]</scope>
    <source>
        <strain evidence="4">CCFEE 5527</strain>
    </source>
</reference>
<organism evidence="3 4">
    <name type="scientific">Cryoendolithus antarcticus</name>
    <dbReference type="NCBI Taxonomy" id="1507870"/>
    <lineage>
        <taxon>Eukaryota</taxon>
        <taxon>Fungi</taxon>
        <taxon>Dikarya</taxon>
        <taxon>Ascomycota</taxon>
        <taxon>Pezizomycotina</taxon>
        <taxon>Dothideomycetes</taxon>
        <taxon>Dothideomycetidae</taxon>
        <taxon>Cladosporiales</taxon>
        <taxon>Cladosporiaceae</taxon>
        <taxon>Cryoendolithus</taxon>
    </lineage>
</organism>
<proteinExistence type="predicted"/>
<feature type="region of interest" description="Disordered" evidence="1">
    <location>
        <begin position="437"/>
        <end position="464"/>
    </location>
</feature>
<dbReference type="InParanoid" id="A0A1V8SBY2"/>
<feature type="chain" id="PRO_5012980658" description="Peptidase M12A domain-containing protein" evidence="2">
    <location>
        <begin position="21"/>
        <end position="464"/>
    </location>
</feature>
<evidence type="ECO:0000313" key="3">
    <source>
        <dbReference type="EMBL" id="OQN96656.1"/>
    </source>
</evidence>